<dbReference type="Proteomes" id="UP001218638">
    <property type="component" value="Chromosome"/>
</dbReference>
<comment type="subcellular location">
    <subcellularLocation>
        <location evidence="1">Membrane</location>
        <topology evidence="1">Multi-pass membrane protein</topology>
    </subcellularLocation>
</comment>
<dbReference type="RefSeq" id="WP_330932209.1">
    <property type="nucleotide sequence ID" value="NZ_CP119075.1"/>
</dbReference>
<gene>
    <name evidence="6" type="ORF">PXH66_02525</name>
</gene>
<accession>A0AAF0CP77</accession>
<dbReference type="AlphaFoldDB" id="A0AAF0CP77"/>
<keyword evidence="3" id="KW-1133">Transmembrane helix</keyword>
<reference evidence="6" key="1">
    <citation type="submission" date="2023-03" db="EMBL/GenBank/DDBJ databases">
        <title>Lomoglobus Profundus gen. nov., sp. nov., a novel member of the phylum Verrucomicrobia, isolated from deep-marine sediment of South China Sea.</title>
        <authorList>
            <person name="Ahmad T."/>
            <person name="Ishaq S.E."/>
            <person name="Wang F."/>
        </authorList>
    </citation>
    <scope>NUCLEOTIDE SEQUENCE</scope>
    <source>
        <strain evidence="6">LMO-M01</strain>
    </source>
</reference>
<evidence type="ECO:0000256" key="1">
    <source>
        <dbReference type="ARBA" id="ARBA00004141"/>
    </source>
</evidence>
<feature type="region of interest" description="Disordered" evidence="5">
    <location>
        <begin position="1"/>
        <end position="56"/>
    </location>
</feature>
<evidence type="ECO:0000256" key="2">
    <source>
        <dbReference type="ARBA" id="ARBA00022692"/>
    </source>
</evidence>
<dbReference type="KEGG" id="slom:PXH66_02525"/>
<dbReference type="Pfam" id="PF05128">
    <property type="entry name" value="DUF697"/>
    <property type="match status" value="1"/>
</dbReference>
<evidence type="ECO:0000256" key="5">
    <source>
        <dbReference type="SAM" id="MobiDB-lite"/>
    </source>
</evidence>
<organism evidence="6 7">
    <name type="scientific">Synoicihabitans lomoniglobus</name>
    <dbReference type="NCBI Taxonomy" id="2909285"/>
    <lineage>
        <taxon>Bacteria</taxon>
        <taxon>Pseudomonadati</taxon>
        <taxon>Verrucomicrobiota</taxon>
        <taxon>Opitutia</taxon>
        <taxon>Opitutales</taxon>
        <taxon>Opitutaceae</taxon>
        <taxon>Synoicihabitans</taxon>
    </lineage>
</organism>
<keyword evidence="7" id="KW-1185">Reference proteome</keyword>
<evidence type="ECO:0000313" key="6">
    <source>
        <dbReference type="EMBL" id="WED65721.1"/>
    </source>
</evidence>
<keyword evidence="2" id="KW-0812">Transmembrane</keyword>
<dbReference type="InterPro" id="IPR021147">
    <property type="entry name" value="DUF697"/>
</dbReference>
<proteinExistence type="predicted"/>
<evidence type="ECO:0000256" key="4">
    <source>
        <dbReference type="ARBA" id="ARBA00023136"/>
    </source>
</evidence>
<keyword evidence="4" id="KW-0472">Membrane</keyword>
<feature type="compositionally biased region" description="Basic residues" evidence="5">
    <location>
        <begin position="24"/>
        <end position="38"/>
    </location>
</feature>
<protein>
    <submittedName>
        <fullName evidence="6">DUF697 domain-containing protein</fullName>
    </submittedName>
</protein>
<evidence type="ECO:0000313" key="7">
    <source>
        <dbReference type="Proteomes" id="UP001218638"/>
    </source>
</evidence>
<feature type="compositionally biased region" description="Polar residues" evidence="5">
    <location>
        <begin position="39"/>
        <end position="56"/>
    </location>
</feature>
<dbReference type="EMBL" id="CP119075">
    <property type="protein sequence ID" value="WED65721.1"/>
    <property type="molecule type" value="Genomic_DNA"/>
</dbReference>
<name>A0AAF0CP77_9BACT</name>
<feature type="compositionally biased region" description="Basic and acidic residues" evidence="5">
    <location>
        <begin position="1"/>
        <end position="12"/>
    </location>
</feature>
<sequence>MKRKTKNEELKSKLAASLDSSARPRTRKPRRVAKKKPSSKITVPETMSASTDSVTLSPSATSAQSVVTTSALLAAGAGAIPVAGWDIATIAGIQLKMLADISKIYGKPFTENVGKSTLTALIGTLAPGILAKSSFGSALKTLPGVGQFFGMISVPLYSGAITYAVGRVFIAHYESDGTLLTFSPKDFSSRLAQEVQSGLKKVVSVKV</sequence>
<evidence type="ECO:0000256" key="3">
    <source>
        <dbReference type="ARBA" id="ARBA00022989"/>
    </source>
</evidence>
<dbReference type="GO" id="GO:0016020">
    <property type="term" value="C:membrane"/>
    <property type="evidence" value="ECO:0007669"/>
    <property type="project" value="UniProtKB-SubCell"/>
</dbReference>